<dbReference type="Proteomes" id="UP001164250">
    <property type="component" value="Chromosome 11"/>
</dbReference>
<gene>
    <name evidence="1" type="ORF">Patl1_29420</name>
</gene>
<evidence type="ECO:0000313" key="1">
    <source>
        <dbReference type="EMBL" id="KAJ0084250.1"/>
    </source>
</evidence>
<keyword evidence="2" id="KW-1185">Reference proteome</keyword>
<reference evidence="2" key="1">
    <citation type="journal article" date="2023" name="G3 (Bethesda)">
        <title>Genome assembly and association tests identify interacting loci associated with vigor, precocity, and sex in interspecific pistachio rootstocks.</title>
        <authorList>
            <person name="Palmer W."/>
            <person name="Jacygrad E."/>
            <person name="Sagayaradj S."/>
            <person name="Cavanaugh K."/>
            <person name="Han R."/>
            <person name="Bertier L."/>
            <person name="Beede B."/>
            <person name="Kafkas S."/>
            <person name="Golino D."/>
            <person name="Preece J."/>
            <person name="Michelmore R."/>
        </authorList>
    </citation>
    <scope>NUCLEOTIDE SEQUENCE [LARGE SCALE GENOMIC DNA]</scope>
</reference>
<accession>A0ACC1ABB7</accession>
<name>A0ACC1ABB7_9ROSI</name>
<dbReference type="EMBL" id="CM047907">
    <property type="protein sequence ID" value="KAJ0084250.1"/>
    <property type="molecule type" value="Genomic_DNA"/>
</dbReference>
<comment type="caution">
    <text evidence="1">The sequence shown here is derived from an EMBL/GenBank/DDBJ whole genome shotgun (WGS) entry which is preliminary data.</text>
</comment>
<evidence type="ECO:0000313" key="2">
    <source>
        <dbReference type="Proteomes" id="UP001164250"/>
    </source>
</evidence>
<organism evidence="1 2">
    <name type="scientific">Pistacia atlantica</name>
    <dbReference type="NCBI Taxonomy" id="434234"/>
    <lineage>
        <taxon>Eukaryota</taxon>
        <taxon>Viridiplantae</taxon>
        <taxon>Streptophyta</taxon>
        <taxon>Embryophyta</taxon>
        <taxon>Tracheophyta</taxon>
        <taxon>Spermatophyta</taxon>
        <taxon>Magnoliopsida</taxon>
        <taxon>eudicotyledons</taxon>
        <taxon>Gunneridae</taxon>
        <taxon>Pentapetalae</taxon>
        <taxon>rosids</taxon>
        <taxon>malvids</taxon>
        <taxon>Sapindales</taxon>
        <taxon>Anacardiaceae</taxon>
        <taxon>Pistacia</taxon>
    </lineage>
</organism>
<proteinExistence type="predicted"/>
<protein>
    <submittedName>
        <fullName evidence="1">Uncharacterized protein</fullName>
    </submittedName>
</protein>
<sequence length="185" mass="21055">MPKPVYAGPIGGNLCVVDQLKLYHSSPTEGPTQTPTEATSLFISIQQLCEVPKGRWRECKYGTNMLAIINYGESTRLKEGDNRKLIVDCNNEGILFIEAVADVKLEHFGDEIEFLKAVKDMTRGANTPSLLPIWQRCRPIAFEQEPNNIVRVSFAVNVRTRHYNKLIPQDATEMHWHAQLHVRRL</sequence>